<keyword evidence="2 4" id="KW-0378">Hydrolase</keyword>
<dbReference type="PROSITE" id="PS00893">
    <property type="entry name" value="NUDIX_BOX"/>
    <property type="match status" value="1"/>
</dbReference>
<reference evidence="5" key="1">
    <citation type="submission" date="2018-11" db="EMBL/GenBank/DDBJ databases">
        <title>Proposal to divide the Flavobacteriaceae and reorganize its genera based on Amino Acid Identity values calculated from whole genome sequences.</title>
        <authorList>
            <person name="Nicholson A.C."/>
            <person name="Gulvik C.A."/>
            <person name="Whitney A.M."/>
            <person name="Humrighouse B.W."/>
            <person name="Bell M."/>
            <person name="Holmes B."/>
            <person name="Steigerwalt A."/>
            <person name="Villarma A."/>
            <person name="Sheth M."/>
            <person name="Batra D."/>
            <person name="Pryor J."/>
            <person name="Bernardet J.-F."/>
            <person name="Hugo C."/>
            <person name="Kampfer P."/>
            <person name="Newman J."/>
            <person name="Mcquiston J.R."/>
        </authorList>
    </citation>
    <scope>NUCLEOTIDE SEQUENCE [LARGE SCALE GENOMIC DNA]</scope>
    <source>
        <strain evidence="5">H3056</strain>
    </source>
</reference>
<comment type="cofactor">
    <cofactor evidence="1">
        <name>Mg(2+)</name>
        <dbReference type="ChEBI" id="CHEBI:18420"/>
    </cofactor>
</comment>
<dbReference type="RefSeq" id="WP_123264663.1">
    <property type="nucleotide sequence ID" value="NZ_RJUG01000001.1"/>
</dbReference>
<feature type="domain" description="Nudix hydrolase" evidence="3">
    <location>
        <begin position="1"/>
        <end position="136"/>
    </location>
</feature>
<dbReference type="GO" id="GO:0016787">
    <property type="term" value="F:hydrolase activity"/>
    <property type="evidence" value="ECO:0007669"/>
    <property type="project" value="UniProtKB-KW"/>
</dbReference>
<dbReference type="PANTHER" id="PTHR43046">
    <property type="entry name" value="GDP-MANNOSE MANNOSYL HYDROLASE"/>
    <property type="match status" value="1"/>
</dbReference>
<dbReference type="SUPFAM" id="SSF55811">
    <property type="entry name" value="Nudix"/>
    <property type="match status" value="1"/>
</dbReference>
<dbReference type="InterPro" id="IPR000086">
    <property type="entry name" value="NUDIX_hydrolase_dom"/>
</dbReference>
<comment type="caution">
    <text evidence="4">The sequence shown here is derived from an EMBL/GenBank/DDBJ whole genome shotgun (WGS) entry which is preliminary data.</text>
</comment>
<proteinExistence type="predicted"/>
<dbReference type="Gene3D" id="3.90.79.10">
    <property type="entry name" value="Nucleoside Triphosphate Pyrophosphohydrolase"/>
    <property type="match status" value="1"/>
</dbReference>
<dbReference type="PROSITE" id="PS51462">
    <property type="entry name" value="NUDIX"/>
    <property type="match status" value="1"/>
</dbReference>
<protein>
    <submittedName>
        <fullName evidence="4">NUDIX hydrolase</fullName>
    </submittedName>
</protein>
<dbReference type="EMBL" id="RJUG01000001">
    <property type="protein sequence ID" value="ROI10572.1"/>
    <property type="molecule type" value="Genomic_DNA"/>
</dbReference>
<evidence type="ECO:0000256" key="2">
    <source>
        <dbReference type="ARBA" id="ARBA00022801"/>
    </source>
</evidence>
<evidence type="ECO:0000259" key="3">
    <source>
        <dbReference type="PROSITE" id="PS51462"/>
    </source>
</evidence>
<dbReference type="PANTHER" id="PTHR43046:SF14">
    <property type="entry name" value="MUTT_NUDIX FAMILY PROTEIN"/>
    <property type="match status" value="1"/>
</dbReference>
<evidence type="ECO:0000256" key="1">
    <source>
        <dbReference type="ARBA" id="ARBA00001946"/>
    </source>
</evidence>
<dbReference type="AlphaFoldDB" id="A0A3N0WZR4"/>
<reference evidence="5" key="2">
    <citation type="submission" date="2018-11" db="EMBL/GenBank/DDBJ databases">
        <title>Proposal to divide the Flavobacteriaceae and reorganize its genera based on Amino Acid Identity values calculated from whole genome sequences.</title>
        <authorList>
            <person name="Nicholson A.C."/>
            <person name="Gulvik C.A."/>
            <person name="Whitney A.M."/>
            <person name="Humrighouse B.W."/>
            <person name="Bell M."/>
            <person name="Holmens B."/>
            <person name="Steigerwalt A."/>
            <person name="Villarma A."/>
            <person name="Sheth M."/>
            <person name="Batra D."/>
            <person name="Pryor J."/>
            <person name="Bernardet J.-F."/>
            <person name="Hugo C."/>
            <person name="Kampfer P."/>
            <person name="Newman J."/>
            <person name="Mcquiston J.R."/>
        </authorList>
    </citation>
    <scope>NUCLEOTIDE SEQUENCE [LARGE SCALE GENOMIC DNA]</scope>
    <source>
        <strain evidence="5">H3056</strain>
    </source>
</reference>
<dbReference type="InterPro" id="IPR020084">
    <property type="entry name" value="NUDIX_hydrolase_CS"/>
</dbReference>
<name>A0A3N0WZR4_9FLAO</name>
<gene>
    <name evidence="4" type="ORF">EGI11_01350</name>
</gene>
<sequence length="137" mass="16001">MIDKINVRVYVALLKDKKILGLHEEYVGQQLLKLPGGGLEFGESVLECLQRELEEELNIIAKNITHLYTQEDFIVSKFRDNEQLLSIYYEGEIADEKELLIMDPCIEKLEWISLSEENPFLLPVDKVVFELLQKKYL</sequence>
<dbReference type="Proteomes" id="UP000270224">
    <property type="component" value="Unassembled WGS sequence"/>
</dbReference>
<evidence type="ECO:0000313" key="4">
    <source>
        <dbReference type="EMBL" id="ROI10572.1"/>
    </source>
</evidence>
<accession>A0A3N0WZR4</accession>
<dbReference type="Pfam" id="PF00293">
    <property type="entry name" value="NUDIX"/>
    <property type="match status" value="1"/>
</dbReference>
<evidence type="ECO:0000313" key="5">
    <source>
        <dbReference type="Proteomes" id="UP000270224"/>
    </source>
</evidence>
<organism evidence="4 5">
    <name type="scientific">Kaistella daneshvariae</name>
    <dbReference type="NCBI Taxonomy" id="2487074"/>
    <lineage>
        <taxon>Bacteria</taxon>
        <taxon>Pseudomonadati</taxon>
        <taxon>Bacteroidota</taxon>
        <taxon>Flavobacteriia</taxon>
        <taxon>Flavobacteriales</taxon>
        <taxon>Weeksellaceae</taxon>
        <taxon>Chryseobacterium group</taxon>
        <taxon>Kaistella</taxon>
    </lineage>
</organism>
<dbReference type="InterPro" id="IPR015797">
    <property type="entry name" value="NUDIX_hydrolase-like_dom_sf"/>
</dbReference>
<dbReference type="OrthoDB" id="9810648at2"/>